<keyword evidence="1" id="KW-0067">ATP-binding</keyword>
<dbReference type="Proteomes" id="UP000199137">
    <property type="component" value="Unassembled WGS sequence"/>
</dbReference>
<gene>
    <name evidence="1" type="primary">tmk</name>
    <name evidence="3" type="ORF">SAMN05421854_109276</name>
</gene>
<keyword evidence="1" id="KW-0808">Transferase</keyword>
<sequence>MAADPAASRAEVPPYEAARGVLITVEGIWGGGKTTTATALSARLTAAGFSTRVLHYGPRHGVIERLSDILDTAPLRRRDGIGGYDSAHHATVDVLLRLCRESYNHRVLYRPALAEHDVVVIDHGVYSKLAYALAVLSEQHPDVDPTLLLDQLREVVAPWFLHPDVALWLDTPWPLARERAIARGRGGGNPGSVERLLFLPRYSHAYRLLADALPDRVRRIRVGTRTTPSVLAEIDELLAPVLHIQTGALR</sequence>
<dbReference type="HAMAP" id="MF_00165">
    <property type="entry name" value="Thymidylate_kinase"/>
    <property type="match status" value="1"/>
</dbReference>
<proteinExistence type="inferred from homology"/>
<dbReference type="GO" id="GO:0006233">
    <property type="term" value="P:dTDP biosynthetic process"/>
    <property type="evidence" value="ECO:0007669"/>
    <property type="project" value="InterPro"/>
</dbReference>
<comment type="function">
    <text evidence="1">Phosphorylation of dTMP to form dTDP in both de novo and salvage pathways of dTTP synthesis.</text>
</comment>
<evidence type="ECO:0000313" key="3">
    <source>
        <dbReference type="EMBL" id="SFQ20167.1"/>
    </source>
</evidence>
<dbReference type="GO" id="GO:0004798">
    <property type="term" value="F:dTMP kinase activity"/>
    <property type="evidence" value="ECO:0007669"/>
    <property type="project" value="UniProtKB-UniRule"/>
</dbReference>
<comment type="similarity">
    <text evidence="1">Belongs to the thymidylate kinase family.</text>
</comment>
<dbReference type="GO" id="GO:0005524">
    <property type="term" value="F:ATP binding"/>
    <property type="evidence" value="ECO:0007669"/>
    <property type="project" value="UniProtKB-UniRule"/>
</dbReference>
<dbReference type="Pfam" id="PF02223">
    <property type="entry name" value="Thymidylate_kin"/>
    <property type="match status" value="1"/>
</dbReference>
<comment type="caution">
    <text evidence="1">Lacks conserved residue(s) required for the propagation of feature annotation.</text>
</comment>
<dbReference type="EMBL" id="FOWC01000009">
    <property type="protein sequence ID" value="SFQ20167.1"/>
    <property type="molecule type" value="Genomic_DNA"/>
</dbReference>
<keyword evidence="1" id="KW-0545">Nucleotide biosynthesis</keyword>
<accession>A0A1I5WKS8</accession>
<keyword evidence="1 3" id="KW-0418">Kinase</keyword>
<dbReference type="SUPFAM" id="SSF52540">
    <property type="entry name" value="P-loop containing nucleoside triphosphate hydrolases"/>
    <property type="match status" value="1"/>
</dbReference>
<dbReference type="InterPro" id="IPR039430">
    <property type="entry name" value="Thymidylate_kin-like_dom"/>
</dbReference>
<dbReference type="InterPro" id="IPR018094">
    <property type="entry name" value="Thymidylate_kinase"/>
</dbReference>
<dbReference type="EC" id="2.7.4.9" evidence="1"/>
<dbReference type="OrthoDB" id="3637120at2"/>
<dbReference type="STRING" id="112413.SAMN05421854_109276"/>
<evidence type="ECO:0000259" key="2">
    <source>
        <dbReference type="Pfam" id="PF02223"/>
    </source>
</evidence>
<dbReference type="GO" id="GO:0006235">
    <property type="term" value="P:dTTP biosynthetic process"/>
    <property type="evidence" value="ECO:0007669"/>
    <property type="project" value="UniProtKB-UniRule"/>
</dbReference>
<comment type="catalytic activity">
    <reaction evidence="1">
        <text>dTMP + ATP = dTDP + ADP</text>
        <dbReference type="Rhea" id="RHEA:13517"/>
        <dbReference type="ChEBI" id="CHEBI:30616"/>
        <dbReference type="ChEBI" id="CHEBI:58369"/>
        <dbReference type="ChEBI" id="CHEBI:63528"/>
        <dbReference type="ChEBI" id="CHEBI:456216"/>
        <dbReference type="EC" id="2.7.4.9"/>
    </reaction>
</comment>
<dbReference type="RefSeq" id="WP_093575488.1">
    <property type="nucleotide sequence ID" value="NZ_FOWC01000009.1"/>
</dbReference>
<dbReference type="Gene3D" id="3.40.50.300">
    <property type="entry name" value="P-loop containing nucleotide triphosphate hydrolases"/>
    <property type="match status" value="1"/>
</dbReference>
<dbReference type="InterPro" id="IPR027417">
    <property type="entry name" value="P-loop_NTPase"/>
</dbReference>
<evidence type="ECO:0000256" key="1">
    <source>
        <dbReference type="HAMAP-Rule" id="MF_00165"/>
    </source>
</evidence>
<keyword evidence="1" id="KW-0547">Nucleotide-binding</keyword>
<reference evidence="3 4" key="1">
    <citation type="submission" date="2016-10" db="EMBL/GenBank/DDBJ databases">
        <authorList>
            <person name="de Groot N.N."/>
        </authorList>
    </citation>
    <scope>NUCLEOTIDE SEQUENCE [LARGE SCALE GENOMIC DNA]</scope>
    <source>
        <strain evidence="3 4">DSM 44637</strain>
    </source>
</reference>
<evidence type="ECO:0000313" key="4">
    <source>
        <dbReference type="Proteomes" id="UP000199137"/>
    </source>
</evidence>
<dbReference type="AlphaFoldDB" id="A0A1I5WKS8"/>
<feature type="domain" description="Thymidylate kinase-like" evidence="2">
    <location>
        <begin position="25"/>
        <end position="207"/>
    </location>
</feature>
<organism evidence="3 4">
    <name type="scientific">Amycolatopsis rubida</name>
    <dbReference type="NCBI Taxonomy" id="112413"/>
    <lineage>
        <taxon>Bacteria</taxon>
        <taxon>Bacillati</taxon>
        <taxon>Actinomycetota</taxon>
        <taxon>Actinomycetes</taxon>
        <taxon>Pseudonocardiales</taxon>
        <taxon>Pseudonocardiaceae</taxon>
        <taxon>Amycolatopsis</taxon>
    </lineage>
</organism>
<name>A0A1I5WKS8_9PSEU</name>
<protein>
    <recommendedName>
        <fullName evidence="1">Thymidylate kinase</fullName>
        <ecNumber evidence="1">2.7.4.9</ecNumber>
    </recommendedName>
    <alternativeName>
        <fullName evidence="1">dTMP kinase</fullName>
    </alternativeName>
</protein>